<dbReference type="RefSeq" id="WP_066474937.1">
    <property type="nucleotide sequence ID" value="NZ_CBCRUZ010000001.1"/>
</dbReference>
<protein>
    <recommendedName>
        <fullName evidence="3">Secreted protein</fullName>
    </recommendedName>
</protein>
<dbReference type="Proteomes" id="UP000887023">
    <property type="component" value="Chromosome"/>
</dbReference>
<dbReference type="EMBL" id="CP079105">
    <property type="protein sequence ID" value="QXQ12419.1"/>
    <property type="molecule type" value="Genomic_DNA"/>
</dbReference>
<gene>
    <name evidence="1" type="ORF">KV203_10465</name>
</gene>
<accession>A0ABX8S3P3</accession>
<evidence type="ECO:0008006" key="3">
    <source>
        <dbReference type="Google" id="ProtNLM"/>
    </source>
</evidence>
<reference evidence="1" key="1">
    <citation type="submission" date="2021-07" db="EMBL/GenBank/DDBJ databases">
        <title>Candidatus Kaistella beijingensis sp. nov. isolated from a municipal wastewater treatment plant is involved in sludge foaming.</title>
        <authorList>
            <person name="Song Y."/>
            <person name="Liu S.-J."/>
        </authorList>
    </citation>
    <scope>NUCLEOTIDE SEQUENCE</scope>
    <source>
        <strain evidence="1">DSM 43998</strain>
    </source>
</reference>
<organism evidence="1 2">
    <name type="scientific">Skermania pinensis</name>
    <dbReference type="NCBI Taxonomy" id="39122"/>
    <lineage>
        <taxon>Bacteria</taxon>
        <taxon>Bacillati</taxon>
        <taxon>Actinomycetota</taxon>
        <taxon>Actinomycetes</taxon>
        <taxon>Mycobacteriales</taxon>
        <taxon>Gordoniaceae</taxon>
        <taxon>Skermania</taxon>
    </lineage>
</organism>
<evidence type="ECO:0000313" key="1">
    <source>
        <dbReference type="EMBL" id="QXQ12419.1"/>
    </source>
</evidence>
<keyword evidence="2" id="KW-1185">Reference proteome</keyword>
<sequence>MPVVVDGVVEAVVVPAVVVAAVLDAPVLDDDMIDDTVLDDSAVAVCSVPDPLEHWATPKTTATTIAKMAAVAPMISAVVPCSRPLERGPIDVHPQRRDPIRGVSTIATGRQPGTAAIATDATLGCTGPLMIIDETDAQ</sequence>
<proteinExistence type="predicted"/>
<evidence type="ECO:0000313" key="2">
    <source>
        <dbReference type="Proteomes" id="UP000887023"/>
    </source>
</evidence>
<name>A0ABX8S3P3_9ACTN</name>